<organism evidence="3 4">
    <name type="scientific">Schizophyllum amplum</name>
    <dbReference type="NCBI Taxonomy" id="97359"/>
    <lineage>
        <taxon>Eukaryota</taxon>
        <taxon>Fungi</taxon>
        <taxon>Dikarya</taxon>
        <taxon>Basidiomycota</taxon>
        <taxon>Agaricomycotina</taxon>
        <taxon>Agaricomycetes</taxon>
        <taxon>Agaricomycetidae</taxon>
        <taxon>Agaricales</taxon>
        <taxon>Schizophyllaceae</taxon>
        <taxon>Schizophyllum</taxon>
    </lineage>
</organism>
<dbReference type="PANTHER" id="PTHR33096:SF1">
    <property type="entry name" value="CXC1-LIKE CYSTEINE CLUSTER ASSOCIATED WITH KDZ TRANSPOSASES DOMAIN-CONTAINING PROTEIN"/>
    <property type="match status" value="1"/>
</dbReference>
<dbReference type="Pfam" id="PF18758">
    <property type="entry name" value="KDZ"/>
    <property type="match status" value="1"/>
</dbReference>
<evidence type="ECO:0000256" key="1">
    <source>
        <dbReference type="SAM" id="MobiDB-lite"/>
    </source>
</evidence>
<dbReference type="InterPro" id="IPR041457">
    <property type="entry name" value="CxC2_KDZ-assoc"/>
</dbReference>
<feature type="compositionally biased region" description="Low complexity" evidence="1">
    <location>
        <begin position="19"/>
        <end position="30"/>
    </location>
</feature>
<evidence type="ECO:0000313" key="4">
    <source>
        <dbReference type="Proteomes" id="UP000320762"/>
    </source>
</evidence>
<feature type="region of interest" description="Disordered" evidence="1">
    <location>
        <begin position="1"/>
        <end position="88"/>
    </location>
</feature>
<dbReference type="OrthoDB" id="2682806at2759"/>
<feature type="region of interest" description="Disordered" evidence="1">
    <location>
        <begin position="876"/>
        <end position="908"/>
    </location>
</feature>
<feature type="compositionally biased region" description="Acidic residues" evidence="1">
    <location>
        <begin position="1035"/>
        <end position="1060"/>
    </location>
</feature>
<dbReference type="InterPro" id="IPR040521">
    <property type="entry name" value="KDZ"/>
</dbReference>
<dbReference type="EMBL" id="VDMD01000207">
    <property type="protein sequence ID" value="TRM55258.1"/>
    <property type="molecule type" value="Genomic_DNA"/>
</dbReference>
<dbReference type="AlphaFoldDB" id="A0A550BRU5"/>
<sequence length="1060" mass="119111">MSNKKGRKPVNVYEYDLNSLRAPRASSSARRTAESQHLSRDDRRRRTEEVQMHPSPPKKKCRLSVTTTDASEMLQPPDDEVGTLPRGGIIGSRTGMPWKRKYYQTADEPLRTFIPYADEYVEEFVRLDGRGSAADQPCPTCPLDEAGSALYRCTGCMGISMYCASCIVQNHGKRPFCAIERWDGGDMSFHRHLDGEQCEHSTLVNKDFTIMDITGVHQCTVLQCGCTDAPTLRQQLLRHRLFPASATAPRTACTFTLLDHFHYLTHHGKMTMYDFYNALERMTDNLGVSGLKVRRRVGSHMVIARCIREWKYLMGLKRGGRGNDCPGELAIRCPACPIPGENLPEGWDKISVFLAIALDACFRLKRRQVSSVEKDPRLLDGGAYIVQQQPFDNWIKTADKQDETTSSCSGLSALENANSKFAKGYAETGKGIGVCARHEFVQPNGVVPLQVGERYANMDYALASLLKFHSPLLKVILSYDIACQFSKNLVERVKKLPPLLRFVAVARTMRFVIPKLHILGHRLVCQLLFNLAYLFGGARTDGEGVERPWAHLGPLGTSLRQMGPGTAADTLDDHLSHWNWLKLIALGAFLLRKLLEALKEESIQRAEFEAFSRAQANNVPTWRASVLAFEMDNSKPNPFEMPKCGATEADVQLDMAKEQADAAARGSQSAHELSPGDFVRALLDIEDQQRSLARDVTVKTYATPKQQAELFRQRSKLSRAIAKLRPAVGVYMPPALARLEAWEAIEENAALPAEQRPLFPPSALSAAELTSCLGDVADIERRLRDAQCRVSLDAIRNLLLAKSRELRFKNTNVRHQGSTTRARNVIKLQDDKIYALARKYLCARSALLALAGEGASSVQWRALDINRDLRCLEEDDGRRTQQRAPEGIDGTEGAAPASNLQGVRDGTGEGRRTVSWIWYGTNTRDPDAQGTELYEGVRVEWCKAYARLRRWQEQIPLLREEMRRTTVSLKRREEEWELRRTSDTREGALGEGARAYAARQQRVYVLLREHFTALWAKAPATTQIDITEAMRIEEELNEGDDDTPQVDIDEDEDSESEEED</sequence>
<proteinExistence type="predicted"/>
<protein>
    <recommendedName>
        <fullName evidence="2">CxC2-like cysteine cluster KDZ transposase-associated domain-containing protein</fullName>
    </recommendedName>
</protein>
<name>A0A550BRU5_9AGAR</name>
<comment type="caution">
    <text evidence="3">The sequence shown here is derived from an EMBL/GenBank/DDBJ whole genome shotgun (WGS) entry which is preliminary data.</text>
</comment>
<feature type="region of interest" description="Disordered" evidence="1">
    <location>
        <begin position="1033"/>
        <end position="1060"/>
    </location>
</feature>
<feature type="compositionally biased region" description="Basic and acidic residues" evidence="1">
    <location>
        <begin position="31"/>
        <end position="51"/>
    </location>
</feature>
<feature type="domain" description="CxC2-like cysteine cluster KDZ transposase-associated" evidence="2">
    <location>
        <begin position="192"/>
        <end position="287"/>
    </location>
</feature>
<dbReference type="Pfam" id="PF18803">
    <property type="entry name" value="CxC2"/>
    <property type="match status" value="1"/>
</dbReference>
<reference evidence="3 4" key="1">
    <citation type="journal article" date="2019" name="New Phytol.">
        <title>Comparative genomics reveals unique wood-decay strategies and fruiting body development in the Schizophyllaceae.</title>
        <authorList>
            <person name="Almasi E."/>
            <person name="Sahu N."/>
            <person name="Krizsan K."/>
            <person name="Balint B."/>
            <person name="Kovacs G.M."/>
            <person name="Kiss B."/>
            <person name="Cseklye J."/>
            <person name="Drula E."/>
            <person name="Henrissat B."/>
            <person name="Nagy I."/>
            <person name="Chovatia M."/>
            <person name="Adam C."/>
            <person name="LaButti K."/>
            <person name="Lipzen A."/>
            <person name="Riley R."/>
            <person name="Grigoriev I.V."/>
            <person name="Nagy L.G."/>
        </authorList>
    </citation>
    <scope>NUCLEOTIDE SEQUENCE [LARGE SCALE GENOMIC DNA]</scope>
    <source>
        <strain evidence="3 4">NL-1724</strain>
    </source>
</reference>
<evidence type="ECO:0000313" key="3">
    <source>
        <dbReference type="EMBL" id="TRM55258.1"/>
    </source>
</evidence>
<gene>
    <name evidence="3" type="ORF">BD626DRAFT_553106</name>
</gene>
<dbReference type="STRING" id="97359.A0A550BRU5"/>
<evidence type="ECO:0000259" key="2">
    <source>
        <dbReference type="Pfam" id="PF18803"/>
    </source>
</evidence>
<dbReference type="PANTHER" id="PTHR33096">
    <property type="entry name" value="CXC2 DOMAIN-CONTAINING PROTEIN"/>
    <property type="match status" value="1"/>
</dbReference>
<dbReference type="Proteomes" id="UP000320762">
    <property type="component" value="Unassembled WGS sequence"/>
</dbReference>
<accession>A0A550BRU5</accession>
<keyword evidence="4" id="KW-1185">Reference proteome</keyword>